<evidence type="ECO:0000256" key="20">
    <source>
        <dbReference type="PROSITE-ProRule" id="PRU00221"/>
    </source>
</evidence>
<evidence type="ECO:0000256" key="9">
    <source>
        <dbReference type="ARBA" id="ARBA00022737"/>
    </source>
</evidence>
<dbReference type="InterPro" id="IPR053958">
    <property type="entry name" value="HMGCR/SNAP/NPC1-like_SSD"/>
</dbReference>
<evidence type="ECO:0000256" key="3">
    <source>
        <dbReference type="ARBA" id="ARBA00004653"/>
    </source>
</evidence>
<evidence type="ECO:0000256" key="17">
    <source>
        <dbReference type="ARBA" id="ARBA00023180"/>
    </source>
</evidence>
<dbReference type="OrthoDB" id="6510177at2759"/>
<feature type="repeat" description="WD" evidence="20">
    <location>
        <begin position="942"/>
        <end position="974"/>
    </location>
</feature>
<evidence type="ECO:0000256" key="21">
    <source>
        <dbReference type="SAM" id="MobiDB-lite"/>
    </source>
</evidence>
<evidence type="ECO:0000256" key="8">
    <source>
        <dbReference type="ARBA" id="ARBA00022692"/>
    </source>
</evidence>
<dbReference type="PROSITE" id="PS50156">
    <property type="entry name" value="SSD"/>
    <property type="match status" value="1"/>
</dbReference>
<comment type="caution">
    <text evidence="24">The sequence shown here is derived from an EMBL/GenBank/DDBJ whole genome shotgun (WGS) entry which is preliminary data.</text>
</comment>
<dbReference type="GO" id="GO:0045540">
    <property type="term" value="P:regulation of cholesterol biosynthetic process"/>
    <property type="evidence" value="ECO:0007669"/>
    <property type="project" value="TreeGrafter"/>
</dbReference>
<feature type="transmembrane region" description="Helical" evidence="22">
    <location>
        <begin position="848"/>
        <end position="881"/>
    </location>
</feature>
<dbReference type="GO" id="GO:0032934">
    <property type="term" value="F:sterol binding"/>
    <property type="evidence" value="ECO:0007669"/>
    <property type="project" value="InterPro"/>
</dbReference>
<evidence type="ECO:0000256" key="10">
    <source>
        <dbReference type="ARBA" id="ARBA00022824"/>
    </source>
</evidence>
<feature type="compositionally biased region" description="Polar residues" evidence="21">
    <location>
        <begin position="1429"/>
        <end position="1446"/>
    </location>
</feature>
<evidence type="ECO:0000256" key="22">
    <source>
        <dbReference type="SAM" id="Phobius"/>
    </source>
</evidence>
<evidence type="ECO:0000256" key="14">
    <source>
        <dbReference type="ARBA" id="ARBA00023121"/>
    </source>
</evidence>
<dbReference type="Pfam" id="PF12349">
    <property type="entry name" value="Sterol-sensing"/>
    <property type="match status" value="1"/>
</dbReference>
<dbReference type="InterPro" id="IPR015943">
    <property type="entry name" value="WD40/YVTN_repeat-like_dom_sf"/>
</dbReference>
<evidence type="ECO:0000256" key="7">
    <source>
        <dbReference type="ARBA" id="ARBA00022574"/>
    </source>
</evidence>
<comment type="subcellular location">
    <subcellularLocation>
        <location evidence="2">Cytoplasmic vesicle</location>
        <location evidence="2">COPII-coated vesicle membrane</location>
        <topology evidence="2">Multi-pass membrane protein</topology>
    </subcellularLocation>
    <subcellularLocation>
        <location evidence="1">Endoplasmic reticulum membrane</location>
        <topology evidence="1">Multi-pass membrane protein</topology>
    </subcellularLocation>
    <subcellularLocation>
        <location evidence="3">Golgi apparatus membrane</location>
        <topology evidence="3">Multi-pass membrane protein</topology>
    </subcellularLocation>
</comment>
<feature type="compositionally biased region" description="Basic and acidic residues" evidence="21">
    <location>
        <begin position="1263"/>
        <end position="1278"/>
    </location>
</feature>
<keyword evidence="10" id="KW-0256">Endoplasmic reticulum</keyword>
<feature type="region of interest" description="Disordered" evidence="21">
    <location>
        <begin position="1337"/>
        <end position="1380"/>
    </location>
</feature>
<dbReference type="PANTHER" id="PTHR46378">
    <property type="entry name" value="STEROL REGULATORY ELEMENT-BINDING PROTEIN CLEAVAGE-ACTIVATING PROTEIN"/>
    <property type="match status" value="1"/>
</dbReference>
<evidence type="ECO:0000256" key="5">
    <source>
        <dbReference type="ARBA" id="ARBA00019541"/>
    </source>
</evidence>
<proteinExistence type="inferred from homology"/>
<keyword evidence="11 22" id="KW-1133">Transmembrane helix</keyword>
<dbReference type="InterPro" id="IPR001680">
    <property type="entry name" value="WD40_rpt"/>
</dbReference>
<feature type="transmembrane region" description="Helical" evidence="22">
    <location>
        <begin position="600"/>
        <end position="622"/>
    </location>
</feature>
<dbReference type="InterPro" id="IPR030225">
    <property type="entry name" value="SCAP"/>
</dbReference>
<keyword evidence="6" id="KW-0153">Cholesterol metabolism</keyword>
<keyword evidence="16" id="KW-1207">Sterol metabolism</keyword>
<dbReference type="EMBL" id="JAHRHY010000015">
    <property type="protein sequence ID" value="KAG9063651.1"/>
    <property type="molecule type" value="Genomic_DNA"/>
</dbReference>
<evidence type="ECO:0000259" key="23">
    <source>
        <dbReference type="PROSITE" id="PS50156"/>
    </source>
</evidence>
<feature type="region of interest" description="Disordered" evidence="21">
    <location>
        <begin position="1262"/>
        <end position="1283"/>
    </location>
</feature>
<reference evidence="24" key="1">
    <citation type="submission" date="2021-06" db="EMBL/GenBank/DDBJ databases">
        <title>Genome Sequence of Mortierella hyaline Strain SCG-10, a Cold-Adapted, Nitrate-Reducing Fungus Isolated from Soil in Minnesota, USA.</title>
        <authorList>
            <person name="Aldossari N."/>
        </authorList>
    </citation>
    <scope>NUCLEOTIDE SEQUENCE</scope>
    <source>
        <strain evidence="24">SCG-10</strain>
    </source>
</reference>
<dbReference type="SUPFAM" id="SSF50978">
    <property type="entry name" value="WD40 repeat-like"/>
    <property type="match status" value="1"/>
</dbReference>
<keyword evidence="13" id="KW-0443">Lipid metabolism</keyword>
<dbReference type="PANTHER" id="PTHR46378:SF1">
    <property type="entry name" value="STEROL REGULATORY ELEMENT-BINDING PROTEIN CLEAVAGE-ACTIVATING PROTEIN"/>
    <property type="match status" value="1"/>
</dbReference>
<evidence type="ECO:0000256" key="15">
    <source>
        <dbReference type="ARBA" id="ARBA00023136"/>
    </source>
</evidence>
<gene>
    <name evidence="24" type="ORF">KI688_003762</name>
</gene>
<dbReference type="GO" id="GO:0012507">
    <property type="term" value="C:ER to Golgi transport vesicle membrane"/>
    <property type="evidence" value="ECO:0007669"/>
    <property type="project" value="UniProtKB-SubCell"/>
</dbReference>
<evidence type="ECO:0000256" key="13">
    <source>
        <dbReference type="ARBA" id="ARBA00023098"/>
    </source>
</evidence>
<evidence type="ECO:0000313" key="24">
    <source>
        <dbReference type="EMBL" id="KAG9063651.1"/>
    </source>
</evidence>
<keyword evidence="14" id="KW-0446">Lipid-binding</keyword>
<evidence type="ECO:0000256" key="4">
    <source>
        <dbReference type="ARBA" id="ARBA00007410"/>
    </source>
</evidence>
<dbReference type="GO" id="GO:0000139">
    <property type="term" value="C:Golgi membrane"/>
    <property type="evidence" value="ECO:0007669"/>
    <property type="project" value="UniProtKB-SubCell"/>
</dbReference>
<keyword evidence="7 20" id="KW-0853">WD repeat</keyword>
<dbReference type="SMART" id="SM00320">
    <property type="entry name" value="WD40"/>
    <property type="match status" value="5"/>
</dbReference>
<keyword evidence="17" id="KW-0325">Glycoprotein</keyword>
<feature type="transmembrane region" description="Helical" evidence="22">
    <location>
        <begin position="465"/>
        <end position="483"/>
    </location>
</feature>
<feature type="transmembrane region" description="Helical" evidence="22">
    <location>
        <begin position="495"/>
        <end position="522"/>
    </location>
</feature>
<name>A0A9P7XM88_9FUNG</name>
<dbReference type="GO" id="GO:0032936">
    <property type="term" value="C:SREBP-SCAP complex"/>
    <property type="evidence" value="ECO:0007669"/>
    <property type="project" value="TreeGrafter"/>
</dbReference>
<organism evidence="24 25">
    <name type="scientific">Linnemannia hyalina</name>
    <dbReference type="NCBI Taxonomy" id="64524"/>
    <lineage>
        <taxon>Eukaryota</taxon>
        <taxon>Fungi</taxon>
        <taxon>Fungi incertae sedis</taxon>
        <taxon>Mucoromycota</taxon>
        <taxon>Mortierellomycotina</taxon>
        <taxon>Mortierellomycetes</taxon>
        <taxon>Mortierellales</taxon>
        <taxon>Mortierellaceae</taxon>
        <taxon>Linnemannia</taxon>
    </lineage>
</organism>
<evidence type="ECO:0000256" key="2">
    <source>
        <dbReference type="ARBA" id="ARBA00004557"/>
    </source>
</evidence>
<evidence type="ECO:0000256" key="11">
    <source>
        <dbReference type="ARBA" id="ARBA00022989"/>
    </source>
</evidence>
<feature type="compositionally biased region" description="Low complexity" evidence="21">
    <location>
        <begin position="1337"/>
        <end position="1346"/>
    </location>
</feature>
<dbReference type="GO" id="GO:0005789">
    <property type="term" value="C:endoplasmic reticulum membrane"/>
    <property type="evidence" value="ECO:0007669"/>
    <property type="project" value="UniProtKB-SubCell"/>
</dbReference>
<dbReference type="Proteomes" id="UP000707451">
    <property type="component" value="Unassembled WGS sequence"/>
</dbReference>
<evidence type="ECO:0000256" key="6">
    <source>
        <dbReference type="ARBA" id="ARBA00022548"/>
    </source>
</evidence>
<feature type="transmembrane region" description="Helical" evidence="22">
    <location>
        <begin position="715"/>
        <end position="733"/>
    </location>
</feature>
<feature type="compositionally biased region" description="Basic and acidic residues" evidence="21">
    <location>
        <begin position="679"/>
        <end position="707"/>
    </location>
</feature>
<dbReference type="InterPro" id="IPR036322">
    <property type="entry name" value="WD40_repeat_dom_sf"/>
</dbReference>
<evidence type="ECO:0000313" key="25">
    <source>
        <dbReference type="Proteomes" id="UP000707451"/>
    </source>
</evidence>
<dbReference type="Pfam" id="PF00400">
    <property type="entry name" value="WD40"/>
    <property type="match status" value="1"/>
</dbReference>
<evidence type="ECO:0000256" key="18">
    <source>
        <dbReference type="ARBA" id="ARBA00023221"/>
    </source>
</evidence>
<feature type="transmembrane region" description="Helical" evidence="22">
    <location>
        <begin position="561"/>
        <end position="588"/>
    </location>
</feature>
<feature type="region of interest" description="Disordered" evidence="21">
    <location>
        <begin position="1428"/>
        <end position="1450"/>
    </location>
</feature>
<feature type="region of interest" description="Disordered" evidence="21">
    <location>
        <begin position="1591"/>
        <end position="1614"/>
    </location>
</feature>
<dbReference type="Gene3D" id="2.130.10.10">
    <property type="entry name" value="YVTN repeat-like/Quinoprotein amine dehydrogenase"/>
    <property type="match status" value="2"/>
</dbReference>
<feature type="transmembrane region" description="Helical" evidence="22">
    <location>
        <begin position="528"/>
        <end position="549"/>
    </location>
</feature>
<dbReference type="PROSITE" id="PS50294">
    <property type="entry name" value="WD_REPEATS_REGION"/>
    <property type="match status" value="1"/>
</dbReference>
<dbReference type="GO" id="GO:0008203">
    <property type="term" value="P:cholesterol metabolic process"/>
    <property type="evidence" value="ECO:0007669"/>
    <property type="project" value="UniProtKB-KW"/>
</dbReference>
<feature type="domain" description="SSD" evidence="23">
    <location>
        <begin position="464"/>
        <end position="622"/>
    </location>
</feature>
<keyword evidence="8 22" id="KW-0812">Transmembrane</keyword>
<dbReference type="PROSITE" id="PS50082">
    <property type="entry name" value="WD_REPEATS_2"/>
    <property type="match status" value="1"/>
</dbReference>
<dbReference type="SUPFAM" id="SSF82866">
    <property type="entry name" value="Multidrug efflux transporter AcrB transmembrane domain"/>
    <property type="match status" value="1"/>
</dbReference>
<keyword evidence="9" id="KW-0677">Repeat</keyword>
<evidence type="ECO:0000256" key="16">
    <source>
        <dbReference type="ARBA" id="ARBA00023166"/>
    </source>
</evidence>
<protein>
    <recommendedName>
        <fullName evidence="5">Sterol regulatory element-binding protein cleavage-activating protein</fullName>
    </recommendedName>
</protein>
<sequence>MSALSRIPGVASLASFVAVTFSLHSNPTLRKYNDLLAHAFYHHGRVCASNQATVMVLVIVFVGMIAYPGIVTSYNSSAYARHRSATVATTEYDITLSDSFTARHHEANLDTFWAKSVVTPTWSQDPRAFGRSLPSPDPLHYLAPVIINATDLHPFQHYTNGALDLEDHSFAEQDPTNTPWSEADLFAFTTKIQERIQNIAVQYPPQEDDKSGRRQPTALPRPVTLRDICLLDPIASSSHAEDENSTVEQPQDIGRKCLVHSPLIYRDDDPAHVGSDIDLNGTLEQYRHKSSSNSLFGGLSLDRGLSPDHRSLSLVITFFLRGDLGVQAPAGTYDDPSTTDKTSAGRTLHDPLDVRQIWRLIFKQLQIELQAERAKKAQARLLYHTPTTSENDNSILSAVEGTEEQEEQDADNDILDVPSSGNSIPDPLSQFLVRALPVQETGQSGSRRLISDEHAQPRTNISAEYWLLGMAYFVMFLYISLSVGRVDLVKSKYGLGIAAVATVFVSLLMSIGLCSVFGVTLTLMPWEILPFMIIVVGVENINILVHAVVETSMDLPVRERVGRGLGTVGVSITMTLVAELCLLTIGAMTTIPAVQEFCTFAIAAVIMDYLLQMTFFITVISIDIRRLELSDLGRPAAPYSRYPFGSRHSATKSGLFPGDNEMAARFSGIHTTNGMSMHDGNDSKHRRKDSTESFHSNEDSRSHDKPGNKNRKGRIFTSIIMVGVMAYLGYIYGTTNQSTPTVAVTESYWRIIPSEASTEFWAMIDPERQGGYVEIESPAVLALWRPLNGTHDIPCDTKTDVFELDNCDSQQDASEEAHAGSKQDSESSQTHTDQLYSRRPFKFLWETLVFVCLFAYWLVRVFVIPSIILAASILLLLSYLLSPQRKLLVDLQWSFPFIVLPGDYQSKRKLMMEELLAQEARELGQDPGACSPLPGSVETLYQRGHKTDIDQMDVSPDQGLILTSSMDGSILLWSGVAGHGQEIPLAKLEEGASVKMSPTNKNIPSVRVTAAFTTPVKNPRSKVGSLKCLKLDSSGTFAAGGYADGAVHVWNVEQVAHGYGGHGMGRVPSLKSTYGMVRGPSATIDQAKLRVGSIFFWEPVSRPEAGSFLGEGLSLMAGYRDGQIWQWNPVSGEGQCVAETRHRGGIAELAMVELDPKTRQDLGLTQRTYMVAAGKDGGIQCWSASRRPNGSLDTWSMLWGHAGQAAGGSVSVLSLDAEVPMVAVGYSTGAIKVWDLEHGNLVWTLSRGSTVPGASALIGPSKQHLDRRFSQGEPDNHQPSHQGSITKLCFHALELEDGLTGEPAPRVWLVLSSGVDEAVMVWMVEWEGLMALPTPLGQPTPLGHPTQNGHEYFAGYDGSNHGQSQDRLRSNGSRDWKTNQGNTAGHLDILGMLSSSLPAPRLVGFMKQRGGRCMTVSNSRLYGVRRTESTTAHTAQLNTPPKQSHASIAETPGPVANIIRSRRKSEGHVLSSTVSGQDRQTASGSHPTKRGWELWEADLYQCIFKTPGVWSLDLTIRAINLQPPLQRRPSLPARPHPDSTRRPSMATDVFNSGMPGTITVSSNGSGIATQVVLNQHHGFQAGLDMEYGQQDGNSAQTRPKIQRRPGSFTSQGGQQGYVFTTGLARLPPSGQQPEYGQSLHPAMSGVGGSDDSWGSFRAGGAADDEDSESMLLPFVETRLIHAILRGPSSREAEMETWDPMDSAKGPELKDIVIGFGNYVKIVRLMDEDEEILAGDL</sequence>
<keyword evidence="18" id="KW-0753">Steroid metabolism</keyword>
<dbReference type="InterPro" id="IPR000731">
    <property type="entry name" value="SSD"/>
</dbReference>
<feature type="compositionally biased region" description="Basic and acidic residues" evidence="21">
    <location>
        <begin position="1364"/>
        <end position="1377"/>
    </location>
</feature>
<evidence type="ECO:0000256" key="19">
    <source>
        <dbReference type="ARBA" id="ARBA00045958"/>
    </source>
</evidence>
<keyword evidence="12" id="KW-0333">Golgi apparatus</keyword>
<keyword evidence="25" id="KW-1185">Reference proteome</keyword>
<evidence type="ECO:0000256" key="12">
    <source>
        <dbReference type="ARBA" id="ARBA00023034"/>
    </source>
</evidence>
<feature type="region of interest" description="Disordered" evidence="21">
    <location>
        <begin position="1463"/>
        <end position="1488"/>
    </location>
</feature>
<evidence type="ECO:0000256" key="1">
    <source>
        <dbReference type="ARBA" id="ARBA00004477"/>
    </source>
</evidence>
<comment type="similarity">
    <text evidence="4">Belongs to the WD repeat SCAP family.</text>
</comment>
<feature type="region of interest" description="Disordered" evidence="21">
    <location>
        <begin position="671"/>
        <end position="711"/>
    </location>
</feature>
<comment type="function">
    <text evidence="19">Escort protein required for cholesterol as well as lipid homeostasis. Regulates export of the SCAP-SREBP complex from the endoplasmic reticulum to the Golgi upon low cholesterol, thereby regulating the processing of sterol regulatory element-binding proteins (SREBPs) SREBF1/SREBP1 and SREBF2/SREBP2. At high sterol concentrations, formation of a ternary complex with INSIG (INSIG1 or INSIG2) leads to mask the ER export signal in SCAP, promoting retention of the complex in the endoplasmic reticulum. Low sterol concentrations trigger release of INSIG, a conformational change in the SSD domain of SCAP, unmasking of the ER export signal, promoting recruitment into COPII-coated vesicles and transport of the SCAP-SREBP to the Golgi: in the Golgi, SREBPs are then processed, releasing the transcription factor fragment of SREBPs from the membrane, its import into the nucleus and up-regulation of LDLR, INSIG1 and the mevalonate pathway. Binds cholesterol via its SSD domain.</text>
</comment>
<feature type="compositionally biased region" description="Polar residues" evidence="21">
    <location>
        <begin position="1470"/>
        <end position="1486"/>
    </location>
</feature>
<accession>A0A9P7XM88</accession>
<dbReference type="GO" id="GO:0032933">
    <property type="term" value="P:SREBP signaling pathway"/>
    <property type="evidence" value="ECO:0007669"/>
    <property type="project" value="InterPro"/>
</dbReference>
<feature type="region of interest" description="Disordered" evidence="21">
    <location>
        <begin position="1627"/>
        <end position="1664"/>
    </location>
</feature>
<keyword evidence="15 22" id="KW-0472">Membrane</keyword>